<feature type="compositionally biased region" description="Basic and acidic residues" evidence="1">
    <location>
        <begin position="65"/>
        <end position="85"/>
    </location>
</feature>
<evidence type="ECO:0000256" key="1">
    <source>
        <dbReference type="SAM" id="MobiDB-lite"/>
    </source>
</evidence>
<dbReference type="RefSeq" id="XP_025842365.1">
    <property type="nucleotide sequence ID" value="XM_025986580.2"/>
</dbReference>
<feature type="region of interest" description="Disordered" evidence="1">
    <location>
        <begin position="139"/>
        <end position="158"/>
    </location>
</feature>
<name>A0A3Q7SKB9_VULVU</name>
<dbReference type="GeneID" id="112910338"/>
<dbReference type="Proteomes" id="UP001652641">
    <property type="component" value="Chromosome 12"/>
</dbReference>
<proteinExistence type="predicted"/>
<reference key="1">
    <citation type="submission" date="2019-01" db="UniProtKB">
        <authorList>
            <consortium name="RefSeq"/>
        </authorList>
    </citation>
    <scope>IDENTIFICATION</scope>
</reference>
<dbReference type="AlphaFoldDB" id="A0A3Q7SKB9"/>
<feature type="compositionally biased region" description="Low complexity" evidence="1">
    <location>
        <begin position="139"/>
        <end position="153"/>
    </location>
</feature>
<feature type="compositionally biased region" description="Low complexity" evidence="1">
    <location>
        <begin position="12"/>
        <end position="21"/>
    </location>
</feature>
<gene>
    <name evidence="3" type="primary">LOC112910338</name>
</gene>
<evidence type="ECO:0000313" key="2">
    <source>
        <dbReference type="Proteomes" id="UP001652641"/>
    </source>
</evidence>
<reference evidence="3" key="2">
    <citation type="submission" date="2025-08" db="UniProtKB">
        <authorList>
            <consortium name="RefSeq"/>
        </authorList>
    </citation>
    <scope>IDENTIFICATION</scope>
    <source>
        <tissue evidence="3">Cell line</tissue>
    </source>
</reference>
<feature type="region of interest" description="Disordered" evidence="1">
    <location>
        <begin position="38"/>
        <end position="85"/>
    </location>
</feature>
<accession>A0A3Q7SKB9</accession>
<evidence type="ECO:0000313" key="3">
    <source>
        <dbReference type="RefSeq" id="XP_025842365.1"/>
    </source>
</evidence>
<dbReference type="KEGG" id="vvp:112910338"/>
<organism evidence="2 3">
    <name type="scientific">Vulpes vulpes</name>
    <name type="common">Red fox</name>
    <dbReference type="NCBI Taxonomy" id="9627"/>
    <lineage>
        <taxon>Eukaryota</taxon>
        <taxon>Metazoa</taxon>
        <taxon>Chordata</taxon>
        <taxon>Craniata</taxon>
        <taxon>Vertebrata</taxon>
        <taxon>Euteleostomi</taxon>
        <taxon>Mammalia</taxon>
        <taxon>Eutheria</taxon>
        <taxon>Laurasiatheria</taxon>
        <taxon>Carnivora</taxon>
        <taxon>Caniformia</taxon>
        <taxon>Canidae</taxon>
        <taxon>Vulpes</taxon>
    </lineage>
</organism>
<sequence>MRLPRLPWSKLTTPPGTRGTFPRCTLLDARSLTSGESAQAARTEALPSHRRAIFGTRTSPSCCRPSRERPAPGDSLRPSDPRDARCRARRPGGVCGGVCPGVRASGSPRRGCLLDTPSRATGGWELRGWRHRGVNTRAAVPRSPSSAPAVPSSLGSRELRPVVQRGARCTRRPPVTSLREKLQGEDIQDGTFLCCVLASCTMELIPTDELALYNMAPN</sequence>
<feature type="region of interest" description="Disordered" evidence="1">
    <location>
        <begin position="1"/>
        <end position="21"/>
    </location>
</feature>
<keyword evidence="2" id="KW-1185">Reference proteome</keyword>
<protein>
    <submittedName>
        <fullName evidence="3">Uncharacterized protein</fullName>
    </submittedName>
</protein>